<dbReference type="Pfam" id="PF07589">
    <property type="entry name" value="PEP-CTERM"/>
    <property type="match status" value="1"/>
</dbReference>
<feature type="signal peptide" evidence="1">
    <location>
        <begin position="1"/>
        <end position="30"/>
    </location>
</feature>
<evidence type="ECO:0000313" key="4">
    <source>
        <dbReference type="EMBL" id="QBH99457.1"/>
    </source>
</evidence>
<organism evidence="3 6">
    <name type="scientific">Pseudoduganella albidiflava</name>
    <dbReference type="NCBI Taxonomy" id="321983"/>
    <lineage>
        <taxon>Bacteria</taxon>
        <taxon>Pseudomonadati</taxon>
        <taxon>Pseudomonadota</taxon>
        <taxon>Betaproteobacteria</taxon>
        <taxon>Burkholderiales</taxon>
        <taxon>Oxalobacteraceae</taxon>
        <taxon>Telluria group</taxon>
        <taxon>Pseudoduganella</taxon>
    </lineage>
</organism>
<dbReference type="Proteomes" id="UP000628442">
    <property type="component" value="Unassembled WGS sequence"/>
</dbReference>
<evidence type="ECO:0000256" key="1">
    <source>
        <dbReference type="SAM" id="SignalP"/>
    </source>
</evidence>
<dbReference type="NCBIfam" id="TIGR02595">
    <property type="entry name" value="PEP_CTERM"/>
    <property type="match status" value="1"/>
</dbReference>
<dbReference type="Proteomes" id="UP000292307">
    <property type="component" value="Chromosome"/>
</dbReference>
<reference evidence="4 5" key="2">
    <citation type="submission" date="2019-02" db="EMBL/GenBank/DDBJ databases">
        <title>Draft Genome Sequences of Six Type Strains of the Genus Massilia.</title>
        <authorList>
            <person name="Miess H."/>
            <person name="Frediansyhah A."/>
            <person name="Gross H."/>
        </authorList>
    </citation>
    <scope>NUCLEOTIDE SEQUENCE [LARGE SCALE GENOMIC DNA]</scope>
    <source>
        <strain evidence="4 5">DSM 17472</strain>
    </source>
</reference>
<dbReference type="EMBL" id="CP036401">
    <property type="protein sequence ID" value="QBH99457.1"/>
    <property type="molecule type" value="Genomic_DNA"/>
</dbReference>
<dbReference type="OrthoDB" id="8702817at2"/>
<evidence type="ECO:0000313" key="6">
    <source>
        <dbReference type="Proteomes" id="UP000628442"/>
    </source>
</evidence>
<dbReference type="AlphaFoldDB" id="A0A411WS39"/>
<dbReference type="EMBL" id="BMWV01000006">
    <property type="protein sequence ID" value="GGY44981.1"/>
    <property type="molecule type" value="Genomic_DNA"/>
</dbReference>
<accession>A0A411WS39</accession>
<keyword evidence="5" id="KW-1185">Reference proteome</keyword>
<dbReference type="InterPro" id="IPR013424">
    <property type="entry name" value="Ice-binding_C"/>
</dbReference>
<keyword evidence="1" id="KW-0732">Signal</keyword>
<name>A0A411WS39_9BURK</name>
<reference evidence="3" key="3">
    <citation type="submission" date="2022-12" db="EMBL/GenBank/DDBJ databases">
        <authorList>
            <person name="Sun Q."/>
            <person name="Kim S."/>
        </authorList>
    </citation>
    <scope>NUCLEOTIDE SEQUENCE</scope>
    <source>
        <strain evidence="3">KCTC 12343</strain>
    </source>
</reference>
<gene>
    <name evidence="4" type="ORF">EYF70_00355</name>
    <name evidence="3" type="ORF">GCM10007387_28710</name>
</gene>
<evidence type="ECO:0000313" key="3">
    <source>
        <dbReference type="EMBL" id="GGY44981.1"/>
    </source>
</evidence>
<feature type="chain" id="PRO_5044601496" evidence="1">
    <location>
        <begin position="31"/>
        <end position="205"/>
    </location>
</feature>
<protein>
    <submittedName>
        <fullName evidence="4">PEP-CTERM sorting domain-containing protein</fullName>
    </submittedName>
</protein>
<evidence type="ECO:0000259" key="2">
    <source>
        <dbReference type="Pfam" id="PF07589"/>
    </source>
</evidence>
<proteinExistence type="predicted"/>
<reference evidence="3" key="1">
    <citation type="journal article" date="2014" name="Int. J. Syst. Evol. Microbiol.">
        <title>Complete genome sequence of Corynebacterium casei LMG S-19264T (=DSM 44701T), isolated from a smear-ripened cheese.</title>
        <authorList>
            <consortium name="US DOE Joint Genome Institute (JGI-PGF)"/>
            <person name="Walter F."/>
            <person name="Albersmeier A."/>
            <person name="Kalinowski J."/>
            <person name="Ruckert C."/>
        </authorList>
    </citation>
    <scope>NUCLEOTIDE SEQUENCE</scope>
    <source>
        <strain evidence="3">KCTC 12343</strain>
    </source>
</reference>
<evidence type="ECO:0000313" key="5">
    <source>
        <dbReference type="Proteomes" id="UP000292307"/>
    </source>
</evidence>
<dbReference type="NCBIfam" id="NF038129">
    <property type="entry name" value="PEP_NF038129"/>
    <property type="match status" value="1"/>
</dbReference>
<feature type="domain" description="Ice-binding protein C-terminal" evidence="2">
    <location>
        <begin position="180"/>
        <end position="203"/>
    </location>
</feature>
<sequence length="205" mass="21349">MMKNLKHRMSSYLALSLATLALLFSHAASAALYHVSVDTRAFTGQALLDFTFLANAGATPARAILDNFSGEFGAVFDASPRVTGTIPAGVVLGNQDGGDYLTQYVQLGGLFSFDIRFDGAFATTESIDASLFAVTLYNADLTGYIGDAGSLVEFALSPQTNGIPGGISVVASNELAQVSAVPEPSSLLLALGGLGLLALHRRRQS</sequence>